<protein>
    <submittedName>
        <fullName evidence="4">CIC11C00000004201</fullName>
    </submittedName>
</protein>
<evidence type="ECO:0000256" key="2">
    <source>
        <dbReference type="PROSITE-ProRule" id="PRU00176"/>
    </source>
</evidence>
<dbReference type="GO" id="GO:0003729">
    <property type="term" value="F:mRNA binding"/>
    <property type="evidence" value="ECO:0007669"/>
    <property type="project" value="TreeGrafter"/>
</dbReference>
<dbReference type="InterPro" id="IPR035979">
    <property type="entry name" value="RBD_domain_sf"/>
</dbReference>
<dbReference type="SMART" id="SM00360">
    <property type="entry name" value="RRM"/>
    <property type="match status" value="2"/>
</dbReference>
<dbReference type="FunFam" id="3.30.70.330:FF:000362">
    <property type="entry name" value="GBP2p Poly(A+) RNA-binding protein"/>
    <property type="match status" value="1"/>
</dbReference>
<evidence type="ECO:0000256" key="1">
    <source>
        <dbReference type="ARBA" id="ARBA00022884"/>
    </source>
</evidence>
<feature type="domain" description="RRM" evidence="3">
    <location>
        <begin position="109"/>
        <end position="186"/>
    </location>
</feature>
<sequence>MAGTEVFVGNLPFSVTWQTLKDLMRSAGDVVRADIKQNKWGRSRGFGTVVFNTPEEAAAAVEKFQGYNLEGRQIDIRPGRDLSKKDRDIPFHKNTPFTEGVTGNGPESAVIFAGNLPYITTESDLFELFETIGHVNKAEIKYNEQGRASGNAVVEFELVDLAASAIQNLHGYNYGGRDLLITFAKRGSGDSVDIAVDGEDAIVDAAEDAPIDVAAEAAQEIEADPVVEQEPAVEADVDMN</sequence>
<organism evidence="4 5">
    <name type="scientific">Sungouiella intermedia</name>
    <dbReference type="NCBI Taxonomy" id="45354"/>
    <lineage>
        <taxon>Eukaryota</taxon>
        <taxon>Fungi</taxon>
        <taxon>Dikarya</taxon>
        <taxon>Ascomycota</taxon>
        <taxon>Saccharomycotina</taxon>
        <taxon>Pichiomycetes</taxon>
        <taxon>Metschnikowiaceae</taxon>
        <taxon>Sungouiella</taxon>
    </lineage>
</organism>
<dbReference type="InterPro" id="IPR012677">
    <property type="entry name" value="Nucleotide-bd_a/b_plait_sf"/>
</dbReference>
<gene>
    <name evidence="4" type="ORF">SAMEA4029009_CIC11G00000004201</name>
</gene>
<dbReference type="InterPro" id="IPR000504">
    <property type="entry name" value="RRM_dom"/>
</dbReference>
<dbReference type="EMBL" id="LT635767">
    <property type="protein sequence ID" value="SGZ56133.1"/>
    <property type="molecule type" value="Genomic_DNA"/>
</dbReference>
<name>A0A1L0GIT2_9ASCO</name>
<keyword evidence="1 2" id="KW-0694">RNA-binding</keyword>
<evidence type="ECO:0000313" key="5">
    <source>
        <dbReference type="Proteomes" id="UP000182259"/>
    </source>
</evidence>
<evidence type="ECO:0000313" key="4">
    <source>
        <dbReference type="EMBL" id="SGZ56133.1"/>
    </source>
</evidence>
<dbReference type="PROSITE" id="PS50102">
    <property type="entry name" value="RRM"/>
    <property type="match status" value="2"/>
</dbReference>
<dbReference type="PANTHER" id="PTHR48025:SF1">
    <property type="entry name" value="RRM DOMAIN-CONTAINING PROTEIN"/>
    <property type="match status" value="1"/>
</dbReference>
<evidence type="ECO:0000259" key="3">
    <source>
        <dbReference type="PROSITE" id="PS50102"/>
    </source>
</evidence>
<proteinExistence type="predicted"/>
<dbReference type="Gene3D" id="3.30.70.330">
    <property type="match status" value="2"/>
</dbReference>
<dbReference type="InterPro" id="IPR050502">
    <property type="entry name" value="Euk_RNA-bind_prot"/>
</dbReference>
<accession>A0A1L0GIT2</accession>
<dbReference type="PANTHER" id="PTHR48025">
    <property type="entry name" value="OS02G0815200 PROTEIN"/>
    <property type="match status" value="1"/>
</dbReference>
<dbReference type="AlphaFoldDB" id="A0A1L0GIT2"/>
<dbReference type="Proteomes" id="UP000182259">
    <property type="component" value="Chromosome IV"/>
</dbReference>
<dbReference type="Pfam" id="PF00076">
    <property type="entry name" value="RRM_1"/>
    <property type="match status" value="2"/>
</dbReference>
<reference evidence="4 5" key="1">
    <citation type="submission" date="2016-10" db="EMBL/GenBank/DDBJ databases">
        <authorList>
            <person name="de Groot N.N."/>
        </authorList>
    </citation>
    <scope>NUCLEOTIDE SEQUENCE [LARGE SCALE GENOMIC DNA]</scope>
    <source>
        <strain evidence="4 5">PYCC 4715</strain>
    </source>
</reference>
<dbReference type="SUPFAM" id="SSF54928">
    <property type="entry name" value="RNA-binding domain, RBD"/>
    <property type="match status" value="2"/>
</dbReference>
<feature type="domain" description="RRM" evidence="3">
    <location>
        <begin position="4"/>
        <end position="81"/>
    </location>
</feature>